<dbReference type="EC" id="2.1.1.-" evidence="5"/>
<dbReference type="GO" id="GO:0005737">
    <property type="term" value="C:cytoplasm"/>
    <property type="evidence" value="ECO:0007669"/>
    <property type="project" value="UniProtKB-SubCell"/>
</dbReference>
<dbReference type="PANTHER" id="PTHR14614:SF10">
    <property type="entry name" value="PROTEIN N-TERMINAL AND LYSINE N-METHYLTRANSFERASE EFM7"/>
    <property type="match status" value="1"/>
</dbReference>
<dbReference type="CDD" id="cd02440">
    <property type="entry name" value="AdoMet_MTases"/>
    <property type="match status" value="1"/>
</dbReference>
<feature type="binding site" evidence="5">
    <location>
        <position position="61"/>
    </location>
    <ligand>
        <name>S-adenosyl-L-methionine</name>
        <dbReference type="ChEBI" id="CHEBI:59789"/>
    </ligand>
</feature>
<keyword evidence="3 5" id="KW-0808">Transferase</keyword>
<comment type="similarity">
    <text evidence="5">Belongs to the class I-like SAM-binding methyltransferase superfamily. EFM7 family.</text>
</comment>
<gene>
    <name evidence="5" type="primary">EFM7</name>
    <name evidence="6" type="ORF">DEBURN_LOCUS2037</name>
</gene>
<feature type="binding site" evidence="5">
    <location>
        <position position="140"/>
    </location>
    <ligand>
        <name>S-adenosyl-L-methionine</name>
        <dbReference type="ChEBI" id="CHEBI:59789"/>
    </ligand>
</feature>
<evidence type="ECO:0000256" key="4">
    <source>
        <dbReference type="ARBA" id="ARBA00022691"/>
    </source>
</evidence>
<evidence type="ECO:0000256" key="1">
    <source>
        <dbReference type="ARBA" id="ARBA00022490"/>
    </source>
</evidence>
<accession>A0A9N8VH15</accession>
<dbReference type="Gene3D" id="3.40.50.150">
    <property type="entry name" value="Vaccinia Virus protein VP39"/>
    <property type="match status" value="1"/>
</dbReference>
<keyword evidence="1 5" id="KW-0963">Cytoplasm</keyword>
<dbReference type="GO" id="GO:0016279">
    <property type="term" value="F:protein-lysine N-methyltransferase activity"/>
    <property type="evidence" value="ECO:0007669"/>
    <property type="project" value="UniProtKB-UniRule"/>
</dbReference>
<dbReference type="OrthoDB" id="46564at2759"/>
<feature type="binding site" evidence="5">
    <location>
        <position position="109"/>
    </location>
    <ligand>
        <name>S-adenosyl-L-methionine</name>
        <dbReference type="ChEBI" id="CHEBI:59789"/>
    </ligand>
</feature>
<name>A0A9N8VH15_9GLOM</name>
<sequence length="275" mass="31759">MSTLCENDRLELEEQDLSLFEEPEEYKVPTPEPTFHLFKRKEEDIDILSVGSHPLWAHVLWNASKCLVWYLDRHKELIRGKNILELGAGGALPSIISAVNGAKKVVITDYPDEELIENIKYNITTNLSSHENIEILGYIWGYNTDPLLNAISQSKDSHFDLIIMSDLIFNHSQHSALLKTCEKCLDKHGQILVFFTHHRPHLADRDMKFFEEAQKDNMFKVEKIVEEIMEPMFEKDSGSELVRSTVYGYKLTHLNNVNNVQIDGYKLEVTLSDRL</sequence>
<evidence type="ECO:0000313" key="6">
    <source>
        <dbReference type="EMBL" id="CAG8449589.1"/>
    </source>
</evidence>
<keyword evidence="7" id="KW-1185">Reference proteome</keyword>
<dbReference type="PROSITE" id="PS51560">
    <property type="entry name" value="SAM_MT_NNT1"/>
    <property type="match status" value="1"/>
</dbReference>
<dbReference type="GO" id="GO:0071885">
    <property type="term" value="F:N-terminal protein N-methyltransferase activity"/>
    <property type="evidence" value="ECO:0007669"/>
    <property type="project" value="UniProtKB-UniRule"/>
</dbReference>
<protein>
    <recommendedName>
        <fullName evidence="5">Protein N-terminal and lysine N-methyltransferase EFM7</fullName>
        <ecNumber evidence="5">2.1.1.-</ecNumber>
    </recommendedName>
    <alternativeName>
        <fullName evidence="5">Elongation factor methyltransferase 7</fullName>
    </alternativeName>
</protein>
<dbReference type="InterPro" id="IPR029063">
    <property type="entry name" value="SAM-dependent_MTases_sf"/>
</dbReference>
<evidence type="ECO:0000256" key="2">
    <source>
        <dbReference type="ARBA" id="ARBA00022603"/>
    </source>
</evidence>
<comment type="subcellular location">
    <subcellularLocation>
        <location evidence="5">Cytoplasm</location>
    </subcellularLocation>
</comment>
<dbReference type="SUPFAM" id="SSF53335">
    <property type="entry name" value="S-adenosyl-L-methionine-dependent methyltransferases"/>
    <property type="match status" value="1"/>
</dbReference>
<dbReference type="PANTHER" id="PTHR14614">
    <property type="entry name" value="HEPATOCELLULAR CARCINOMA-ASSOCIATED ANTIGEN"/>
    <property type="match status" value="1"/>
</dbReference>
<feature type="binding site" evidence="5">
    <location>
        <begin position="87"/>
        <end position="89"/>
    </location>
    <ligand>
        <name>S-adenosyl-L-methionine</name>
        <dbReference type="ChEBI" id="CHEBI:59789"/>
    </ligand>
</feature>
<reference evidence="6" key="1">
    <citation type="submission" date="2021-06" db="EMBL/GenBank/DDBJ databases">
        <authorList>
            <person name="Kallberg Y."/>
            <person name="Tangrot J."/>
            <person name="Rosling A."/>
        </authorList>
    </citation>
    <scope>NUCLEOTIDE SEQUENCE</scope>
    <source>
        <strain evidence="6">AZ414A</strain>
    </source>
</reference>
<organism evidence="6 7">
    <name type="scientific">Diversispora eburnea</name>
    <dbReference type="NCBI Taxonomy" id="1213867"/>
    <lineage>
        <taxon>Eukaryota</taxon>
        <taxon>Fungi</taxon>
        <taxon>Fungi incertae sedis</taxon>
        <taxon>Mucoromycota</taxon>
        <taxon>Glomeromycotina</taxon>
        <taxon>Glomeromycetes</taxon>
        <taxon>Diversisporales</taxon>
        <taxon>Diversisporaceae</taxon>
        <taxon>Diversispora</taxon>
    </lineage>
</organism>
<dbReference type="AlphaFoldDB" id="A0A9N8VH15"/>
<comment type="caution">
    <text evidence="6">The sequence shown here is derived from an EMBL/GenBank/DDBJ whole genome shotgun (WGS) entry which is preliminary data.</text>
</comment>
<evidence type="ECO:0000313" key="7">
    <source>
        <dbReference type="Proteomes" id="UP000789706"/>
    </source>
</evidence>
<evidence type="ECO:0000256" key="5">
    <source>
        <dbReference type="HAMAP-Rule" id="MF_03223"/>
    </source>
</evidence>
<evidence type="ECO:0000256" key="3">
    <source>
        <dbReference type="ARBA" id="ARBA00022679"/>
    </source>
</evidence>
<proteinExistence type="inferred from homology"/>
<comment type="function">
    <text evidence="5">S-adenosyl-L-methionine-dependent protein methyltransferase that trimethylates the N-terminal glycine 'Gly-2' of elongation factor 1-alpha, before also catalyzing the mono- and dimethylation of 'Lys-3'.</text>
</comment>
<keyword evidence="4 5" id="KW-0949">S-adenosyl-L-methionine</keyword>
<dbReference type="HAMAP" id="MF_03223">
    <property type="entry name" value="Methyltr_EFM7"/>
    <property type="match status" value="1"/>
</dbReference>
<keyword evidence="2 5" id="KW-0489">Methyltransferase</keyword>
<dbReference type="Proteomes" id="UP000789706">
    <property type="component" value="Unassembled WGS sequence"/>
</dbReference>
<feature type="binding site" evidence="5">
    <location>
        <position position="165"/>
    </location>
    <ligand>
        <name>S-adenosyl-L-methionine</name>
        <dbReference type="ChEBI" id="CHEBI:59789"/>
    </ligand>
</feature>
<dbReference type="GO" id="GO:0032259">
    <property type="term" value="P:methylation"/>
    <property type="evidence" value="ECO:0007669"/>
    <property type="project" value="UniProtKB-KW"/>
</dbReference>
<dbReference type="InterPro" id="IPR019410">
    <property type="entry name" value="Methyltransf_16"/>
</dbReference>
<dbReference type="EMBL" id="CAJVPK010000105">
    <property type="protein sequence ID" value="CAG8449589.1"/>
    <property type="molecule type" value="Genomic_DNA"/>
</dbReference>
<dbReference type="InterPro" id="IPR025784">
    <property type="entry name" value="EFM7"/>
</dbReference>
<dbReference type="Pfam" id="PF10294">
    <property type="entry name" value="Methyltransf_16"/>
    <property type="match status" value="1"/>
</dbReference>